<name>A0A6C0JWR9_9ZZZZ</name>
<evidence type="ECO:0000313" key="1">
    <source>
        <dbReference type="EMBL" id="QHU10205.1"/>
    </source>
</evidence>
<dbReference type="EMBL" id="MN740751">
    <property type="protein sequence ID" value="QHU10205.1"/>
    <property type="molecule type" value="Genomic_DNA"/>
</dbReference>
<dbReference type="AlphaFoldDB" id="A0A6C0JWR9"/>
<organism evidence="1">
    <name type="scientific">viral metagenome</name>
    <dbReference type="NCBI Taxonomy" id="1070528"/>
    <lineage>
        <taxon>unclassified sequences</taxon>
        <taxon>metagenomes</taxon>
        <taxon>organismal metagenomes</taxon>
    </lineage>
</organism>
<sequence length="117" mass="13923">MQNQTIVLCIPKLSFNISSEYIINIIQKMNIGTIDTLHEIPLKYNKNYKRIIMRINWNLESSQSKRIYSILNENKSIKIVYDMPWYWVCVKYIRQNAKERINGLDPSLSKLIENINT</sequence>
<reference evidence="1" key="1">
    <citation type="journal article" date="2020" name="Nature">
        <title>Giant virus diversity and host interactions through global metagenomics.</title>
        <authorList>
            <person name="Schulz F."/>
            <person name="Roux S."/>
            <person name="Paez-Espino D."/>
            <person name="Jungbluth S."/>
            <person name="Walsh D.A."/>
            <person name="Denef V.J."/>
            <person name="McMahon K.D."/>
            <person name="Konstantinidis K.T."/>
            <person name="Eloe-Fadrosh E.A."/>
            <person name="Kyrpides N.C."/>
            <person name="Woyke T."/>
        </authorList>
    </citation>
    <scope>NUCLEOTIDE SEQUENCE</scope>
    <source>
        <strain evidence="1">GVMAG-S-1101164-67</strain>
    </source>
</reference>
<proteinExistence type="predicted"/>
<protein>
    <submittedName>
        <fullName evidence="1">Uncharacterized protein</fullName>
    </submittedName>
</protein>
<accession>A0A6C0JWR9</accession>